<dbReference type="Proteomes" id="UP000636949">
    <property type="component" value="Unassembled WGS sequence"/>
</dbReference>
<keyword evidence="1" id="KW-0812">Transmembrane</keyword>
<feature type="transmembrane region" description="Helical" evidence="1">
    <location>
        <begin position="20"/>
        <end position="42"/>
    </location>
</feature>
<dbReference type="RefSeq" id="WP_117002303.1">
    <property type="nucleotide sequence ID" value="NZ_BMJS01000010.1"/>
</dbReference>
<evidence type="ECO:0000313" key="3">
    <source>
        <dbReference type="Proteomes" id="UP000636949"/>
    </source>
</evidence>
<reference evidence="2" key="2">
    <citation type="submission" date="2020-09" db="EMBL/GenBank/DDBJ databases">
        <authorList>
            <person name="Sun Q."/>
            <person name="Zhou Y."/>
        </authorList>
    </citation>
    <scope>NUCLEOTIDE SEQUENCE</scope>
    <source>
        <strain evidence="2">CGMCC 1.15758</strain>
    </source>
</reference>
<gene>
    <name evidence="2" type="ORF">GCM10010995_12160</name>
</gene>
<dbReference type="OrthoDB" id="9825388at2"/>
<protein>
    <submittedName>
        <fullName evidence="2">Uncharacterized protein</fullName>
    </submittedName>
</protein>
<keyword evidence="1" id="KW-1133">Transmembrane helix</keyword>
<proteinExistence type="predicted"/>
<keyword evidence="1" id="KW-0472">Membrane</keyword>
<evidence type="ECO:0000256" key="1">
    <source>
        <dbReference type="SAM" id="Phobius"/>
    </source>
</evidence>
<sequence>MKRKASTYHGGNNKTTFWVSYVSLMVIVLIMYVFFNMILGFLSSMTVRNQAQEVLQSSNHVARERVSSKNYKYLQQNKRSDWSFTLKLKADSYRLSDADYAKIKEWVAKHPNRKYIVLVYVAKNQNFSTGSLLRKQYLLYSQLLGYMLHTLKIPSSNIVYQDSLPSPYSYDMIKMASEPL</sequence>
<reference evidence="2" key="1">
    <citation type="journal article" date="2014" name="Int. J. Syst. Evol. Microbiol.">
        <title>Complete genome sequence of Corynebacterium casei LMG S-19264T (=DSM 44701T), isolated from a smear-ripened cheese.</title>
        <authorList>
            <consortium name="US DOE Joint Genome Institute (JGI-PGF)"/>
            <person name="Walter F."/>
            <person name="Albersmeier A."/>
            <person name="Kalinowski J."/>
            <person name="Ruckert C."/>
        </authorList>
    </citation>
    <scope>NUCLEOTIDE SEQUENCE</scope>
    <source>
        <strain evidence="2">CGMCC 1.15758</strain>
    </source>
</reference>
<accession>A0A8J2Z4H5</accession>
<organism evidence="2 3">
    <name type="scientific">Cysteiniphilum litorale</name>
    <dbReference type="NCBI Taxonomy" id="2056700"/>
    <lineage>
        <taxon>Bacteria</taxon>
        <taxon>Pseudomonadati</taxon>
        <taxon>Pseudomonadota</taxon>
        <taxon>Gammaproteobacteria</taxon>
        <taxon>Thiotrichales</taxon>
        <taxon>Fastidiosibacteraceae</taxon>
        <taxon>Cysteiniphilum</taxon>
    </lineage>
</organism>
<dbReference type="AlphaFoldDB" id="A0A8J2Z4H5"/>
<comment type="caution">
    <text evidence="2">The sequence shown here is derived from an EMBL/GenBank/DDBJ whole genome shotgun (WGS) entry which is preliminary data.</text>
</comment>
<keyword evidence="3" id="KW-1185">Reference proteome</keyword>
<dbReference type="EMBL" id="BMJS01000010">
    <property type="protein sequence ID" value="GGF96486.1"/>
    <property type="molecule type" value="Genomic_DNA"/>
</dbReference>
<evidence type="ECO:0000313" key="2">
    <source>
        <dbReference type="EMBL" id="GGF96486.1"/>
    </source>
</evidence>
<name>A0A8J2Z4H5_9GAMM</name>